<dbReference type="InterPro" id="IPR013083">
    <property type="entry name" value="Znf_RING/FYVE/PHD"/>
</dbReference>
<dbReference type="GO" id="GO:0008270">
    <property type="term" value="F:zinc ion binding"/>
    <property type="evidence" value="ECO:0007669"/>
    <property type="project" value="UniProtKB-KW"/>
</dbReference>
<dbReference type="SMART" id="SM00326">
    <property type="entry name" value="SH3"/>
    <property type="match status" value="1"/>
</dbReference>
<feature type="compositionally biased region" description="Pro residues" evidence="9">
    <location>
        <begin position="430"/>
        <end position="442"/>
    </location>
</feature>
<dbReference type="InterPro" id="IPR001841">
    <property type="entry name" value="Znf_RING"/>
</dbReference>
<reference evidence="12" key="1">
    <citation type="submission" date="2021-01" db="EMBL/GenBank/DDBJ databases">
        <authorList>
            <person name="Kaushik A."/>
        </authorList>
    </citation>
    <scope>NUCLEOTIDE SEQUENCE</scope>
    <source>
        <strain evidence="12">AG5</strain>
    </source>
</reference>
<dbReference type="GO" id="GO:0061630">
    <property type="term" value="F:ubiquitin protein ligase activity"/>
    <property type="evidence" value="ECO:0007669"/>
    <property type="project" value="TreeGrafter"/>
</dbReference>
<evidence type="ECO:0000313" key="13">
    <source>
        <dbReference type="Proteomes" id="UP000663827"/>
    </source>
</evidence>
<evidence type="ECO:0000256" key="3">
    <source>
        <dbReference type="ARBA" id="ARBA00022723"/>
    </source>
</evidence>
<comment type="caution">
    <text evidence="12">The sequence shown here is derived from an EMBL/GenBank/DDBJ whole genome shotgun (WGS) entry which is preliminary data.</text>
</comment>
<evidence type="ECO:0000259" key="11">
    <source>
        <dbReference type="PROSITE" id="PS50089"/>
    </source>
</evidence>
<evidence type="ECO:0000313" key="12">
    <source>
        <dbReference type="EMBL" id="CAE7083898.1"/>
    </source>
</evidence>
<evidence type="ECO:0000256" key="7">
    <source>
        <dbReference type="PROSITE-ProRule" id="PRU00175"/>
    </source>
</evidence>
<dbReference type="EMBL" id="CAJNJQ010000522">
    <property type="protein sequence ID" value="CAE7083898.1"/>
    <property type="molecule type" value="Genomic_DNA"/>
</dbReference>
<dbReference type="InterPro" id="IPR036028">
    <property type="entry name" value="SH3-like_dom_sf"/>
</dbReference>
<feature type="compositionally biased region" description="Polar residues" evidence="9">
    <location>
        <begin position="264"/>
        <end position="282"/>
    </location>
</feature>
<keyword evidence="6" id="KW-0832">Ubl conjugation</keyword>
<dbReference type="PANTHER" id="PTHR25462">
    <property type="entry name" value="BONUS, ISOFORM C-RELATED"/>
    <property type="match status" value="1"/>
</dbReference>
<feature type="region of interest" description="Disordered" evidence="9">
    <location>
        <begin position="205"/>
        <end position="444"/>
    </location>
</feature>
<evidence type="ECO:0000256" key="5">
    <source>
        <dbReference type="ARBA" id="ARBA00022833"/>
    </source>
</evidence>
<dbReference type="PANTHER" id="PTHR25462:SF229">
    <property type="entry name" value="TRANSCRIPTION INTERMEDIARY FACTOR 1-BETA"/>
    <property type="match status" value="1"/>
</dbReference>
<keyword evidence="4 7" id="KW-0863">Zinc-finger</keyword>
<dbReference type="Pfam" id="PF07653">
    <property type="entry name" value="SH3_2"/>
    <property type="match status" value="1"/>
</dbReference>
<feature type="compositionally biased region" description="Polar residues" evidence="9">
    <location>
        <begin position="381"/>
        <end position="403"/>
    </location>
</feature>
<evidence type="ECO:0000259" key="10">
    <source>
        <dbReference type="PROSITE" id="PS50002"/>
    </source>
</evidence>
<evidence type="ECO:0000256" key="8">
    <source>
        <dbReference type="PROSITE-ProRule" id="PRU00192"/>
    </source>
</evidence>
<evidence type="ECO:0000256" key="9">
    <source>
        <dbReference type="SAM" id="MobiDB-lite"/>
    </source>
</evidence>
<feature type="domain" description="RING-type" evidence="11">
    <location>
        <begin position="7"/>
        <end position="48"/>
    </location>
</feature>
<protein>
    <recommendedName>
        <fullName evidence="14">SH3 domain-containing protein</fullName>
    </recommendedName>
</protein>
<dbReference type="InterPro" id="IPR017907">
    <property type="entry name" value="Znf_RING_CS"/>
</dbReference>
<dbReference type="Gene3D" id="2.30.30.40">
    <property type="entry name" value="SH3 Domains"/>
    <property type="match status" value="1"/>
</dbReference>
<dbReference type="SMART" id="SM00184">
    <property type="entry name" value="RING"/>
    <property type="match status" value="1"/>
</dbReference>
<evidence type="ECO:0008006" key="14">
    <source>
        <dbReference type="Google" id="ProtNLM"/>
    </source>
</evidence>
<keyword evidence="5" id="KW-0862">Zinc</keyword>
<dbReference type="Proteomes" id="UP000663827">
    <property type="component" value="Unassembled WGS sequence"/>
</dbReference>
<keyword evidence="2 8" id="KW-0728">SH3 domain</keyword>
<proteinExistence type="inferred from homology"/>
<accession>A0A8H3DU34</accession>
<keyword evidence="3" id="KW-0479">Metal-binding</keyword>
<dbReference type="InterPro" id="IPR001452">
    <property type="entry name" value="SH3_domain"/>
</dbReference>
<dbReference type="GO" id="GO:0006513">
    <property type="term" value="P:protein monoubiquitination"/>
    <property type="evidence" value="ECO:0007669"/>
    <property type="project" value="TreeGrafter"/>
</dbReference>
<comment type="similarity">
    <text evidence="1">Belongs to the SH3RF family.</text>
</comment>
<dbReference type="PROSITE" id="PS50002">
    <property type="entry name" value="SH3"/>
    <property type="match status" value="1"/>
</dbReference>
<dbReference type="SUPFAM" id="SSF57850">
    <property type="entry name" value="RING/U-box"/>
    <property type="match status" value="1"/>
</dbReference>
<dbReference type="InterPro" id="IPR047153">
    <property type="entry name" value="TRIM45/56/19-like"/>
</dbReference>
<sequence>MFVLQDCSICFEDYDAERQPHSIPCGHVFCQPCLESLASTSPQCPNCRASYEPASIRKVICNLQDQTSSGTGSAAQESEAETLMWQAIQSATESPQDLEQRKSIIQNNAEDALLAAGMNKNVLTSLAMMRLLVQVEENNRSLKDKLDTSWAVEESLRDQIAHLEEKLSFMGANKCPSSEHFKLLLQEVHKLQSVAQLINKNTSDVAQRLSAKPEPPAPQARPAEVPGREAQTPILPTAPVSERTPTPRNPPSRPGILRKPPPQDTNNSMANSPVDSPTTSRISLGVGNPPRQDPSGPTHHRYPSTPTPSRQLMSPPMTPATLTEPLDGPPLFGHTAHLNRWKSAGPPPYSAGPGGPSTEQAPHAQNLPLSRHLSMTPAPTPNQTQMAHLSMPTPSILNTTNPSFVHPRPAPTPTPTQPSSSNSINKLPLPATPIPAPTPNPQSRPRTLIATFEYVSNSSTELSLRNGQKLYMLPESDPNKDWIWCRDENGTTGYAPKSYVKVDNP</sequence>
<dbReference type="PROSITE" id="PS50089">
    <property type="entry name" value="ZF_RING_2"/>
    <property type="match status" value="1"/>
</dbReference>
<dbReference type="AlphaFoldDB" id="A0A8H3DU34"/>
<dbReference type="Pfam" id="PF13639">
    <property type="entry name" value="zf-RING_2"/>
    <property type="match status" value="1"/>
</dbReference>
<feature type="domain" description="SH3" evidence="10">
    <location>
        <begin position="443"/>
        <end position="505"/>
    </location>
</feature>
<evidence type="ECO:0000256" key="6">
    <source>
        <dbReference type="ARBA" id="ARBA00022843"/>
    </source>
</evidence>
<name>A0A8H3DU34_9AGAM</name>
<evidence type="ECO:0000256" key="2">
    <source>
        <dbReference type="ARBA" id="ARBA00022443"/>
    </source>
</evidence>
<evidence type="ECO:0000256" key="4">
    <source>
        <dbReference type="ARBA" id="ARBA00022771"/>
    </source>
</evidence>
<organism evidence="12 13">
    <name type="scientific">Rhizoctonia solani</name>
    <dbReference type="NCBI Taxonomy" id="456999"/>
    <lineage>
        <taxon>Eukaryota</taxon>
        <taxon>Fungi</taxon>
        <taxon>Dikarya</taxon>
        <taxon>Basidiomycota</taxon>
        <taxon>Agaricomycotina</taxon>
        <taxon>Agaricomycetes</taxon>
        <taxon>Cantharellales</taxon>
        <taxon>Ceratobasidiaceae</taxon>
        <taxon>Rhizoctonia</taxon>
    </lineage>
</organism>
<gene>
    <name evidence="12" type="ORF">RDB_LOCUS25947</name>
</gene>
<dbReference type="SUPFAM" id="SSF50044">
    <property type="entry name" value="SH3-domain"/>
    <property type="match status" value="1"/>
</dbReference>
<evidence type="ECO:0000256" key="1">
    <source>
        <dbReference type="ARBA" id="ARBA00008649"/>
    </source>
</evidence>
<dbReference type="Gene3D" id="3.30.40.10">
    <property type="entry name" value="Zinc/RING finger domain, C3HC4 (zinc finger)"/>
    <property type="match status" value="1"/>
</dbReference>
<dbReference type="PROSITE" id="PS00518">
    <property type="entry name" value="ZF_RING_1"/>
    <property type="match status" value="1"/>
</dbReference>
<feature type="compositionally biased region" description="Pro residues" evidence="9">
    <location>
        <begin position="247"/>
        <end position="263"/>
    </location>
</feature>